<name>A0A1J5T521_9ZZZZ</name>
<feature type="domain" description="HDOD" evidence="1">
    <location>
        <begin position="33"/>
        <end position="232"/>
    </location>
</feature>
<dbReference type="PANTHER" id="PTHR33525">
    <property type="match status" value="1"/>
</dbReference>
<dbReference type="Pfam" id="PF08668">
    <property type="entry name" value="HDOD"/>
    <property type="match status" value="1"/>
</dbReference>
<dbReference type="EMBL" id="MLJW01000038">
    <property type="protein sequence ID" value="OIR07246.1"/>
    <property type="molecule type" value="Genomic_DNA"/>
</dbReference>
<evidence type="ECO:0000313" key="2">
    <source>
        <dbReference type="EMBL" id="OIR07246.1"/>
    </source>
</evidence>
<dbReference type="InterPro" id="IPR013976">
    <property type="entry name" value="HDOD"/>
</dbReference>
<gene>
    <name evidence="2" type="ORF">GALL_105020</name>
</gene>
<protein>
    <submittedName>
        <fullName evidence="2">HDOD domain protein</fullName>
    </submittedName>
</protein>
<dbReference type="Gene3D" id="1.10.3210.10">
    <property type="entry name" value="Hypothetical protein af1432"/>
    <property type="match status" value="1"/>
</dbReference>
<dbReference type="AlphaFoldDB" id="A0A1J5T521"/>
<evidence type="ECO:0000259" key="1">
    <source>
        <dbReference type="PROSITE" id="PS51833"/>
    </source>
</evidence>
<dbReference type="PANTHER" id="PTHR33525:SF5">
    <property type="entry name" value="TWO COMPONENT SIGNAL TRANSDUCTION SYSTEM RESPONSE REGULATOR"/>
    <property type="match status" value="1"/>
</dbReference>
<organism evidence="2">
    <name type="scientific">mine drainage metagenome</name>
    <dbReference type="NCBI Taxonomy" id="410659"/>
    <lineage>
        <taxon>unclassified sequences</taxon>
        <taxon>metagenomes</taxon>
        <taxon>ecological metagenomes</taxon>
    </lineage>
</organism>
<comment type="caution">
    <text evidence="2">The sequence shown here is derived from an EMBL/GenBank/DDBJ whole genome shotgun (WGS) entry which is preliminary data.</text>
</comment>
<dbReference type="InterPro" id="IPR052340">
    <property type="entry name" value="RNase_Y/CdgJ"/>
</dbReference>
<proteinExistence type="predicted"/>
<dbReference type="SUPFAM" id="SSF109604">
    <property type="entry name" value="HD-domain/PDEase-like"/>
    <property type="match status" value="1"/>
</dbReference>
<accession>A0A1J5T521</accession>
<sequence length="311" mass="34421">MPPLVANKPSAATNPAPFSDAEIAKRIDACPKLASLSSINHALGELLKSDLSFNSQIAEVIRRDPSLTARLLRMVNSVFFDLTAKVNNIEEAVFYLGLRQIRELAKATPIIEELERLQNTPIKLQWKELWKHSIGSALMTREILAMNSTMLIDDDTDYIIGLLHNVGKVVLATTFPEQFARVVEFQGRSTLDVCTYERELIGWDHARVGGYYLLRHRVAPEIINAVLYHNDPESAGDHAIYAAAVQVADQLVRTSGIIGGFEQVPPIKEGEWTTLPGWKILFGSGESESGIAKAALLHSLQRLPMMLNGLV</sequence>
<reference evidence="2" key="1">
    <citation type="submission" date="2016-10" db="EMBL/GenBank/DDBJ databases">
        <title>Sequence of Gallionella enrichment culture.</title>
        <authorList>
            <person name="Poehlein A."/>
            <person name="Muehling M."/>
            <person name="Daniel R."/>
        </authorList>
    </citation>
    <scope>NUCLEOTIDE SEQUENCE</scope>
</reference>
<dbReference type="PROSITE" id="PS51833">
    <property type="entry name" value="HDOD"/>
    <property type="match status" value="1"/>
</dbReference>